<accession>A0ABY8N9F8</accession>
<protein>
    <recommendedName>
        <fullName evidence="3">Tetratricopeptide repeat protein</fullName>
    </recommendedName>
</protein>
<evidence type="ECO:0000313" key="2">
    <source>
        <dbReference type="Proteomes" id="UP001236500"/>
    </source>
</evidence>
<dbReference type="Gene3D" id="1.25.40.10">
    <property type="entry name" value="Tetratricopeptide repeat domain"/>
    <property type="match status" value="1"/>
</dbReference>
<gene>
    <name evidence="1" type="ORF">PVT68_12240</name>
</gene>
<reference evidence="1 2" key="1">
    <citation type="submission" date="2023-02" db="EMBL/GenBank/DDBJ databases">
        <title>Description and genomic characterization of Microbulbifer bruguierae sp. nov., isolated from the sediment of mangrove plant Bruguiera sexangula.</title>
        <authorList>
            <person name="Long M."/>
        </authorList>
    </citation>
    <scope>NUCLEOTIDE SEQUENCE [LARGE SCALE GENOMIC DNA]</scope>
    <source>
        <strain evidence="1 2">H12</strain>
    </source>
</reference>
<dbReference type="Proteomes" id="UP001236500">
    <property type="component" value="Chromosome"/>
</dbReference>
<sequence>MDQWKETVAAANCAYSEGRHADAEQLYIDAARRAAQFVSQWQDREAAVAMLSVSNQNLADLYFRQGRHPEALSTYGHLLAQLNSLRSASDGDPELAQFAERAWRRVASELSGEVRSRKLALPEDNPGLAQALATTT</sequence>
<organism evidence="1 2">
    <name type="scientific">Microbulbifer bruguierae</name>
    <dbReference type="NCBI Taxonomy" id="3029061"/>
    <lineage>
        <taxon>Bacteria</taxon>
        <taxon>Pseudomonadati</taxon>
        <taxon>Pseudomonadota</taxon>
        <taxon>Gammaproteobacteria</taxon>
        <taxon>Cellvibrionales</taxon>
        <taxon>Microbulbiferaceae</taxon>
        <taxon>Microbulbifer</taxon>
    </lineage>
</organism>
<dbReference type="EMBL" id="CP118605">
    <property type="protein sequence ID" value="WGL15539.1"/>
    <property type="molecule type" value="Genomic_DNA"/>
</dbReference>
<dbReference type="InterPro" id="IPR011990">
    <property type="entry name" value="TPR-like_helical_dom_sf"/>
</dbReference>
<evidence type="ECO:0000313" key="1">
    <source>
        <dbReference type="EMBL" id="WGL15539.1"/>
    </source>
</evidence>
<dbReference type="SUPFAM" id="SSF48452">
    <property type="entry name" value="TPR-like"/>
    <property type="match status" value="1"/>
</dbReference>
<evidence type="ECO:0008006" key="3">
    <source>
        <dbReference type="Google" id="ProtNLM"/>
    </source>
</evidence>
<dbReference type="RefSeq" id="WP_280318442.1">
    <property type="nucleotide sequence ID" value="NZ_CP118605.1"/>
</dbReference>
<keyword evidence="2" id="KW-1185">Reference proteome</keyword>
<proteinExistence type="predicted"/>
<name>A0ABY8N9F8_9GAMM</name>